<comment type="caution">
    <text evidence="1">The sequence shown here is derived from an EMBL/GenBank/DDBJ whole genome shotgun (WGS) entry which is preliminary data.</text>
</comment>
<sequence>MWDELERVLAPLSGVSSTRAGTPEAAVLAIARQLPKHVTLVIDDYHFETSVRSDLALANLARTTHHLRIIVIGRRVEILNSTVVTARTRITALGPADLSLTADESADLAARLGIPMDEQLTAALRKAGGWPLAIRAALDLGNGAQYVDTPDGQKWTAGASQPLFNPMANLEAFARGALSLVESGARQIMLAAAELDAVTLPLGRHLLRCDEHSAQNALRHLTELGLLVPVQAEFGPEYHCHPSIRSALALLASSWLADGSRRRAYIGRAAEVVVQSPLRAFRLLCAAGDLAAAETVLAANFSRILDDADRTLALLRPLSEAALVAYPTFTAALLALENPRPEVPASRLCYLVRLWRRGLDARLPQGPATPFGSLQVATIGQAMVASRVSGELENARAYMSALERSLTPHNTDPAMTGTSFDEARHMTPQLRQTSDDELAIFYLEIAATSLSLGDTRRARRTLTQLRTSLS</sequence>
<dbReference type="AlphaFoldDB" id="A0A0D0ILQ3"/>
<accession>A0A0D0ILQ3</accession>
<proteinExistence type="predicted"/>
<organism evidence="1 2">
    <name type="scientific">Leucobacter komagatae</name>
    <dbReference type="NCBI Taxonomy" id="55969"/>
    <lineage>
        <taxon>Bacteria</taxon>
        <taxon>Bacillati</taxon>
        <taxon>Actinomycetota</taxon>
        <taxon>Actinomycetes</taxon>
        <taxon>Micrococcales</taxon>
        <taxon>Microbacteriaceae</taxon>
        <taxon>Leucobacter</taxon>
    </lineage>
</organism>
<gene>
    <name evidence="1" type="ORF">SD72_11045</name>
</gene>
<evidence type="ECO:0000313" key="1">
    <source>
        <dbReference type="EMBL" id="KIP52087.1"/>
    </source>
</evidence>
<feature type="non-terminal residue" evidence="1">
    <location>
        <position position="470"/>
    </location>
</feature>
<dbReference type="EMBL" id="JXSQ01000015">
    <property type="protein sequence ID" value="KIP52087.1"/>
    <property type="molecule type" value="Genomic_DNA"/>
</dbReference>
<name>A0A0D0ILQ3_9MICO</name>
<reference evidence="1 2" key="1">
    <citation type="submission" date="2015-01" db="EMBL/GenBank/DDBJ databases">
        <title>Draft genome sequence of Leucobacter komagatae strain VKM ST2845.</title>
        <authorList>
            <person name="Karlyshev A.V."/>
            <person name="Kudryashova E.B."/>
        </authorList>
    </citation>
    <scope>NUCLEOTIDE SEQUENCE [LARGE SCALE GENOMIC DNA]</scope>
    <source>
        <strain evidence="1 2">VKM ST2845</strain>
    </source>
</reference>
<dbReference type="Proteomes" id="UP000032120">
    <property type="component" value="Unassembled WGS sequence"/>
</dbReference>
<evidence type="ECO:0000313" key="2">
    <source>
        <dbReference type="Proteomes" id="UP000032120"/>
    </source>
</evidence>
<protein>
    <submittedName>
        <fullName evidence="1">Uncharacterized protein</fullName>
    </submittedName>
</protein>
<keyword evidence="2" id="KW-1185">Reference proteome</keyword>